<dbReference type="SUPFAM" id="SSF57997">
    <property type="entry name" value="Tropomyosin"/>
    <property type="match status" value="1"/>
</dbReference>
<protein>
    <submittedName>
        <fullName evidence="4">Phage tail protein</fullName>
    </submittedName>
</protein>
<organism evidence="4 5">
    <name type="scientific">Achromobacter marplatensis</name>
    <dbReference type="NCBI Taxonomy" id="470868"/>
    <lineage>
        <taxon>Bacteria</taxon>
        <taxon>Pseudomonadati</taxon>
        <taxon>Pseudomonadota</taxon>
        <taxon>Betaproteobacteria</taxon>
        <taxon>Burkholderiales</taxon>
        <taxon>Alcaligenaceae</taxon>
        <taxon>Achromobacter</taxon>
    </lineage>
</organism>
<dbReference type="PANTHER" id="PTHR36251">
    <property type="entry name" value="FELS-1 PROPHAGE HOST SPECIFICITY PROTEIN-RELATED"/>
    <property type="match status" value="1"/>
</dbReference>
<dbReference type="Pfam" id="PF24801">
    <property type="entry name" value="FNIII-A_GpJ"/>
    <property type="match status" value="1"/>
</dbReference>
<dbReference type="InterPro" id="IPR003961">
    <property type="entry name" value="FN3_dom"/>
</dbReference>
<dbReference type="SUPFAM" id="SSF49265">
    <property type="entry name" value="Fibronectin type III"/>
    <property type="match status" value="1"/>
</dbReference>
<dbReference type="InterPro" id="IPR055385">
    <property type="entry name" value="GpJ_HDII-ins2"/>
</dbReference>
<dbReference type="GO" id="GO:0005576">
    <property type="term" value="C:extracellular region"/>
    <property type="evidence" value="ECO:0007669"/>
    <property type="project" value="InterPro"/>
</dbReference>
<dbReference type="RefSeq" id="WP_280026847.1">
    <property type="nucleotide sequence ID" value="NZ_JAOCKG010000004.1"/>
</dbReference>
<dbReference type="PANTHER" id="PTHR36251:SF2">
    <property type="entry name" value="GIFSY-2 PROPHAGE HOST SPECIFICITY PROTEIN J, PHAGE LAMBDA"/>
    <property type="match status" value="1"/>
</dbReference>
<dbReference type="InterPro" id="IPR015406">
    <property type="entry name" value="GpJ_CSF"/>
</dbReference>
<dbReference type="InterPro" id="IPR003610">
    <property type="entry name" value="CBM5/12"/>
</dbReference>
<keyword evidence="1" id="KW-0378">Hydrolase</keyword>
<dbReference type="Gene3D" id="2.10.10.20">
    <property type="entry name" value="Carbohydrate-binding module superfamily 5/12"/>
    <property type="match status" value="1"/>
</dbReference>
<evidence type="ECO:0000313" key="5">
    <source>
        <dbReference type="Proteomes" id="UP001161276"/>
    </source>
</evidence>
<dbReference type="InterPro" id="IPR013783">
    <property type="entry name" value="Ig-like_fold"/>
</dbReference>
<dbReference type="GO" id="GO:0030246">
    <property type="term" value="F:carbohydrate binding"/>
    <property type="evidence" value="ECO:0007669"/>
    <property type="project" value="InterPro"/>
</dbReference>
<dbReference type="GO" id="GO:0005975">
    <property type="term" value="P:carbohydrate metabolic process"/>
    <property type="evidence" value="ECO:0007669"/>
    <property type="project" value="InterPro"/>
</dbReference>
<dbReference type="Pfam" id="PF13550">
    <property type="entry name" value="Phage-tail_3"/>
    <property type="match status" value="1"/>
</dbReference>
<dbReference type="InterPro" id="IPR036116">
    <property type="entry name" value="FN3_sf"/>
</dbReference>
<sequence length="2025" mass="217810">MNVHQSNDVGVADTEVALQHSARAVRGYKGKGGGGGRIAKEAPDSLHSTQYARILDAVNIGPMGEIASTPEGVLRNVFLDGTPIIGEDGSENFPGVEVHVRYGTQTQDPIPGFPGAENTIAVGTQLKTTKSWTQLITNTGIDAVRVTLSTDRLTEQNTKNGDLNGYFIDYVIEVMSTGSSWEPVVTAAMRGKTTQRYTRTHRIDLPPETGPWTVRVRRISEDATGGAIQSNLFVDAYTEVVDTKLRYPMVAMVGYKIPASLFNSIPSRAVRGKGREIRVPSNYDARTRVYAGVWDGTFKLSVCANPAWVLLDILTNDIFGLGKRINVGMVDRWTLYQIAQYCDELVPDGLGGMEPRFRCIGQIMKREDAHKLIQDIASIFHGMTYALNGTVTARADMPGNPVYTYSRANIIGEFEFAGTARKTNYNVMRVSYTNQDDFGRQKVEVAEDTESIARIGLRDAETTAFMCCSRSQANRMARWAIMTSQAQDRLVKFRVGLDYALVKPGEVIYVADNILAGAMISGRFRRVISASVMVLDRTARVKPGDTLLANMPDGSCEERRVGAVEVGDDEVRLTVAPFSDAPLDEGIWCVQADDLKPFQFRIQDVALTGPMEAQISAILEIPGKHASVDYGTKLDFPDNSVVPSLMMAAPTDVRLSSSTSVDQSIAQHVMRVEWKGSKEARSYSVQWRRDNSDWISLPETGAESIEVPGIRAGRYQARVQAVSALDVRSTWVLSDMAQLSGNLEAPPAVAYLTASNNQLYGITVKWGFRDSRSPIRRAELWFSPNNSFQDASRLSEISYPGDSFSIAGLPAGTQYWFWIRLVDSTGEAGEFYPATSAAGVYGVTNTDAKDYLDAIKEEVLSSELGQQMFEDIGRISSGLSGLGEVVGEQGQTLTDHAQQLIRQGEDLRLEAAARVAANAVLAEDLATEAQSLQQGLLAEERARQQALAAETTARQTGLLTEAQARQDGIAALSSELQQEVQDRLASVDATEQSINAQIATLHAEIADIQGILPWDASRAYEPGNIVSWDGRLYSANLANTGVEPSDEATWEKIGDYSSLAAVVGDLGARVSTAEVVQAGQATKLSSLEATQGKQGSKVTGLERTSVEQGQRLSSVETQATDSASKIQTLDTTTTNLARRATTLETQSAASAGKISLLEESSADHALRMGELRATAADQDGAITNLERVSASSASSMRRLAVRQGDLQSSIEQVDAVAVGLAQRATTLETNQGLHGSKIGVLESATSELANRTTTLETTQGQQASKITSVEQTQGNQAQRLASMETTQGQQSGKISSLEETTADYALRMGELRATAADQDGAITNLERVSATSASSLRRMDVRQGDLQSSIERIEVVSAGLAQRADTLETVQGQHGSKVGVLEQTTLDQGKRLGTVETTQGQQTSKITSIEQTQGGHAQRLSTVETTQGQQGGKISTLEQTSNSLAQRTGTLETNSQALSAQVRTLEEASEDTALRLMEVRATAADTDSAVSELVQATKENARTSLRISARTDQNSAGIIEERDARTTESSALASRLVMLEAQTTETFDAERSWSFDAGQEGWTAFNASNVLVSWIAQSPYYVRAEPIVGTAIGRLDRILKPAERYDPKVNPVVRVRVRFPNGCPSGMFQIYVAVNGSTSTGTNAQLRMVSKTLTGWQTVDFDLMAINEIVSGATDISRIILGDTRTASNGVFEVDFVGVGRYGAPVSRAVFQQKTDVLAAENEVRAKDIKSIGTSLGEVTTAVATTIDTVNNLNGKVASNWTVRVQQDNNNRKYLAGIGVGIESAGEGSPVQSTIAMVADRFVLMSQVGAVPEAVFSVVGGQAFLRAAFIQDGTITSAKIQDAAITSAKIANGSIGNAKIQDASIDNAKIVNAVIDNAKIQNGAISTAKIGLAQIDTLRLANGAVCIGAASDFDISFGVGSGTNVASVSFNVPYGGRPIIYWQFFEQTATIMDDKSVVLSTSFGHVTKVPVFEENIGATDGKYIGSGTYIGPEISGWHTVSLTFQRPGNGVRRSNGRLAVIVFQR</sequence>
<comment type="caution">
    <text evidence="4">The sequence shown here is derived from an EMBL/GenBank/DDBJ whole genome shotgun (WGS) entry which is preliminary data.</text>
</comment>
<dbReference type="Proteomes" id="UP001161276">
    <property type="component" value="Unassembled WGS sequence"/>
</dbReference>
<dbReference type="Pfam" id="PF09327">
    <property type="entry name" value="Phage_Tail_Tip"/>
    <property type="match status" value="1"/>
</dbReference>
<evidence type="ECO:0000259" key="3">
    <source>
        <dbReference type="PROSITE" id="PS50853"/>
    </source>
</evidence>
<feature type="region of interest" description="Disordered" evidence="2">
    <location>
        <begin position="1252"/>
        <end position="1294"/>
    </location>
</feature>
<proteinExistence type="predicted"/>
<evidence type="ECO:0000256" key="1">
    <source>
        <dbReference type="ARBA" id="ARBA00022801"/>
    </source>
</evidence>
<dbReference type="SMART" id="SM00495">
    <property type="entry name" value="ChtBD3"/>
    <property type="match status" value="1"/>
</dbReference>
<dbReference type="EMBL" id="JAOCKG010000004">
    <property type="protein sequence ID" value="MDH2051127.1"/>
    <property type="molecule type" value="Genomic_DNA"/>
</dbReference>
<dbReference type="Gene3D" id="2.60.40.10">
    <property type="entry name" value="Immunoglobulins"/>
    <property type="match status" value="2"/>
</dbReference>
<dbReference type="PROSITE" id="PS50853">
    <property type="entry name" value="FN3"/>
    <property type="match status" value="1"/>
</dbReference>
<dbReference type="InterPro" id="IPR036573">
    <property type="entry name" value="CBM_sf_5/12"/>
</dbReference>
<dbReference type="SUPFAM" id="SSF51055">
    <property type="entry name" value="Carbohydrate binding domain"/>
    <property type="match status" value="1"/>
</dbReference>
<accession>A0AA42WBY4</accession>
<dbReference type="InterPro" id="IPR032876">
    <property type="entry name" value="J_dom"/>
</dbReference>
<evidence type="ECO:0000313" key="4">
    <source>
        <dbReference type="EMBL" id="MDH2051127.1"/>
    </source>
</evidence>
<name>A0AA42WBY4_9BURK</name>
<dbReference type="InterPro" id="IPR053171">
    <property type="entry name" value="Viral_Tip_Attach_Protein"/>
</dbReference>
<feature type="domain" description="Fibronectin type-III" evidence="3">
    <location>
        <begin position="748"/>
        <end position="843"/>
    </location>
</feature>
<evidence type="ECO:0000256" key="2">
    <source>
        <dbReference type="SAM" id="MobiDB-lite"/>
    </source>
</evidence>
<reference evidence="4" key="1">
    <citation type="submission" date="2022-09" db="EMBL/GenBank/DDBJ databases">
        <title>Intensive care unit water sources are persistently colonized with multi-drug resistant bacteria and are the site of extensive horizontal gene transfer of antibiotic resistance genes.</title>
        <authorList>
            <person name="Diorio-Toth L."/>
        </authorList>
    </citation>
    <scope>NUCLEOTIDE SEQUENCE</scope>
    <source>
        <strain evidence="4">GD03676</strain>
    </source>
</reference>
<dbReference type="GO" id="GO:0004553">
    <property type="term" value="F:hydrolase activity, hydrolyzing O-glycosyl compounds"/>
    <property type="evidence" value="ECO:0007669"/>
    <property type="project" value="InterPro"/>
</dbReference>
<gene>
    <name evidence="4" type="ORF">N5K24_12010</name>
</gene>